<dbReference type="InterPro" id="IPR056037">
    <property type="entry name" value="DUF7620"/>
</dbReference>
<dbReference type="GeneID" id="60335546"/>
<dbReference type="Pfam" id="PF24596">
    <property type="entry name" value="DUF7620"/>
    <property type="match status" value="1"/>
</dbReference>
<evidence type="ECO:0000313" key="2">
    <source>
        <dbReference type="Proteomes" id="UP000221944"/>
    </source>
</evidence>
<evidence type="ECO:0000313" key="1">
    <source>
        <dbReference type="EMBL" id="AHZ95495.1"/>
    </source>
</evidence>
<name>A0A059VGZ1_9CAUD</name>
<dbReference type="KEGG" id="vg:60335546"/>
<gene>
    <name evidence="1" type="primary">41</name>
    <name evidence="1" type="ORF">PBI_ZAPNER_41</name>
</gene>
<keyword evidence="2" id="KW-1185">Reference proteome</keyword>
<sequence length="78" mass="8913">MVKHRCTMIAWLLNPLRREVAQAHRSAAIAEAEVVQSAERLRKVKRQTAHSTAVNDALQREIVRNGWTELLQNAWGAR</sequence>
<protein>
    <submittedName>
        <fullName evidence="1">Uncharacterized protein</fullName>
    </submittedName>
</protein>
<dbReference type="Proteomes" id="UP000221944">
    <property type="component" value="Segment"/>
</dbReference>
<accession>A0A059VGZ1</accession>
<reference evidence="1 2" key="1">
    <citation type="submission" date="2014-03" db="EMBL/GenBank/DDBJ databases">
        <authorList>
            <person name="Kramer Z.J."/>
            <person name="Fasoranti T.O."/>
            <person name="Abrahim M.R."/>
            <person name="Adkins N.L."/>
            <person name="Burke K.A."/>
            <person name="Churilla B.M."/>
            <person name="Cohen K.L."/>
            <person name="Colicchio M.A."/>
            <person name="Genkil J.S."/>
            <person name="Prout A.K."/>
            <person name="Schafer C.E."/>
            <person name="Schwarz A.G."/>
            <person name="Tish M."/>
            <person name="Vispute N."/>
            <person name="Wilkes K.E."/>
            <person name="Williams C.R."/>
            <person name="Xiao X."/>
            <person name="Yoder B.A."/>
            <person name="Yu V.J."/>
            <person name="Lapin J.S."/>
            <person name="Ott C.T."/>
            <person name="Walburn T.D."/>
            <person name="Bradley K.W."/>
            <person name="Clarke D.Q."/>
            <person name="Lewis M.F."/>
            <person name="Barker L.P."/>
            <person name="Bailey C."/>
            <person name="Asai D.J."/>
            <person name="Bowman C.A."/>
            <person name="Russell D.A."/>
            <person name="Pope W.H."/>
            <person name="Jacobs-Sera D."/>
            <person name="Hendrix R.W."/>
            <person name="Hatfull G.F."/>
        </authorList>
    </citation>
    <scope>NUCLEOTIDE SEQUENCE [LARGE SCALE GENOMIC DNA]</scope>
</reference>
<dbReference type="EMBL" id="KJ567041">
    <property type="protein sequence ID" value="AHZ95495.1"/>
    <property type="molecule type" value="Genomic_DNA"/>
</dbReference>
<proteinExistence type="predicted"/>
<dbReference type="RefSeq" id="YP_009963958.1">
    <property type="nucleotide sequence ID" value="NC_051724.1"/>
</dbReference>
<organism evidence="1 2">
    <name type="scientific">Mycobacterium phage Zapner</name>
    <dbReference type="NCBI Taxonomy" id="1486474"/>
    <lineage>
        <taxon>Viruses</taxon>
        <taxon>Duplodnaviria</taxon>
        <taxon>Heunggongvirae</taxon>
        <taxon>Uroviricota</taxon>
        <taxon>Caudoviricetes</taxon>
        <taxon>Gracegardnervirinae</taxon>
        <taxon>Avanivirus</taxon>
        <taxon>Avanivirus zapner</taxon>
    </lineage>
</organism>